<dbReference type="Gene3D" id="1.10.10.60">
    <property type="entry name" value="Homeodomain-like"/>
    <property type="match status" value="2"/>
</dbReference>
<dbReference type="PROSITE" id="PS00041">
    <property type="entry name" value="HTH_ARAC_FAMILY_1"/>
    <property type="match status" value="1"/>
</dbReference>
<dbReference type="PANTHER" id="PTHR43280">
    <property type="entry name" value="ARAC-FAMILY TRANSCRIPTIONAL REGULATOR"/>
    <property type="match status" value="1"/>
</dbReference>
<dbReference type="SMART" id="SM00342">
    <property type="entry name" value="HTH_ARAC"/>
    <property type="match status" value="1"/>
</dbReference>
<evidence type="ECO:0000313" key="6">
    <source>
        <dbReference type="Proteomes" id="UP000095094"/>
    </source>
</evidence>
<organism evidence="5 6">
    <name type="scientific">Enterococcus termitis</name>
    <dbReference type="NCBI Taxonomy" id="332950"/>
    <lineage>
        <taxon>Bacteria</taxon>
        <taxon>Bacillati</taxon>
        <taxon>Bacillota</taxon>
        <taxon>Bacilli</taxon>
        <taxon>Lactobacillales</taxon>
        <taxon>Enterococcaceae</taxon>
        <taxon>Enterococcus</taxon>
    </lineage>
</organism>
<keyword evidence="3" id="KW-0804">Transcription</keyword>
<evidence type="ECO:0000256" key="3">
    <source>
        <dbReference type="ARBA" id="ARBA00023163"/>
    </source>
</evidence>
<dbReference type="InterPro" id="IPR018062">
    <property type="entry name" value="HTH_AraC-typ_CS"/>
</dbReference>
<dbReference type="InterPro" id="IPR009057">
    <property type="entry name" value="Homeodomain-like_sf"/>
</dbReference>
<dbReference type="InterPro" id="IPR014710">
    <property type="entry name" value="RmlC-like_jellyroll"/>
</dbReference>
<proteinExistence type="predicted"/>
<dbReference type="SUPFAM" id="SSF46689">
    <property type="entry name" value="Homeodomain-like"/>
    <property type="match status" value="1"/>
</dbReference>
<dbReference type="RefSeq" id="WP_069663787.1">
    <property type="nucleotide sequence ID" value="NZ_JBHUJJ010000001.1"/>
</dbReference>
<dbReference type="Proteomes" id="UP000095094">
    <property type="component" value="Unassembled WGS sequence"/>
</dbReference>
<dbReference type="InterPro" id="IPR011051">
    <property type="entry name" value="RmlC_Cupin_sf"/>
</dbReference>
<sequence length="291" mass="34131">MSLYLEMPEFEEQLLFRAFINDGMTIVYPHWHKEVEIIYSIRGTVNIGVGDEVVHVAEGEIYFFASGEPHYFLASPDSERIVYQFDLSVFNEKQLKSAEDCSLIELFETGEKHSSKWSKSLYLDIKKLLQQLFEETEQNKQGKNYAQFALLFQLITTFYRRLPQTQIKVKKGAKASTIKHKETLEHLDRIFNYVENHYDETITLEEVAKYSGFSPYYFTRFFKANTGTTFMRFLTEYRINQAKFILANEKAPMIEVAEKAGFASVKTFHHVFKEHVGISPLKYQKSFMEFV</sequence>
<protein>
    <submittedName>
        <fullName evidence="5">AraC family transcriptional regulator</fullName>
    </submittedName>
</protein>
<dbReference type="Pfam" id="PF07883">
    <property type="entry name" value="Cupin_2"/>
    <property type="match status" value="1"/>
</dbReference>
<evidence type="ECO:0000256" key="2">
    <source>
        <dbReference type="ARBA" id="ARBA00023125"/>
    </source>
</evidence>
<evidence type="ECO:0000256" key="1">
    <source>
        <dbReference type="ARBA" id="ARBA00023015"/>
    </source>
</evidence>
<dbReference type="PROSITE" id="PS01124">
    <property type="entry name" value="HTH_ARAC_FAMILY_2"/>
    <property type="match status" value="1"/>
</dbReference>
<comment type="caution">
    <text evidence="5">The sequence shown here is derived from an EMBL/GenBank/DDBJ whole genome shotgun (WGS) entry which is preliminary data.</text>
</comment>
<dbReference type="PANTHER" id="PTHR43280:SF28">
    <property type="entry name" value="HTH-TYPE TRANSCRIPTIONAL ACTIVATOR RHAS"/>
    <property type="match status" value="1"/>
</dbReference>
<dbReference type="PATRIC" id="fig|332950.4.peg.2286"/>
<accession>A0A1E5GK59</accession>
<keyword evidence="1" id="KW-0805">Transcription regulation</keyword>
<dbReference type="EMBL" id="MIJY01000023">
    <property type="protein sequence ID" value="OEG13088.1"/>
    <property type="molecule type" value="Genomic_DNA"/>
</dbReference>
<name>A0A1E5GK59_9ENTE</name>
<feature type="domain" description="HTH araC/xylS-type" evidence="4">
    <location>
        <begin position="188"/>
        <end position="286"/>
    </location>
</feature>
<dbReference type="SUPFAM" id="SSF51182">
    <property type="entry name" value="RmlC-like cupins"/>
    <property type="match status" value="1"/>
</dbReference>
<dbReference type="GO" id="GO:0043565">
    <property type="term" value="F:sequence-specific DNA binding"/>
    <property type="evidence" value="ECO:0007669"/>
    <property type="project" value="InterPro"/>
</dbReference>
<dbReference type="AlphaFoldDB" id="A0A1E5GK59"/>
<keyword evidence="2" id="KW-0238">DNA-binding</keyword>
<dbReference type="Pfam" id="PF12833">
    <property type="entry name" value="HTH_18"/>
    <property type="match status" value="1"/>
</dbReference>
<dbReference type="InterPro" id="IPR018060">
    <property type="entry name" value="HTH_AraC"/>
</dbReference>
<reference evidence="6" key="1">
    <citation type="submission" date="2016-09" db="EMBL/GenBank/DDBJ databases">
        <authorList>
            <person name="Gulvik C.A."/>
        </authorList>
    </citation>
    <scope>NUCLEOTIDE SEQUENCE [LARGE SCALE GENOMIC DNA]</scope>
    <source>
        <strain evidence="6">LMG 8895</strain>
    </source>
</reference>
<evidence type="ECO:0000313" key="5">
    <source>
        <dbReference type="EMBL" id="OEG13088.1"/>
    </source>
</evidence>
<evidence type="ECO:0000259" key="4">
    <source>
        <dbReference type="PROSITE" id="PS01124"/>
    </source>
</evidence>
<keyword evidence="6" id="KW-1185">Reference proteome</keyword>
<dbReference type="OrthoDB" id="9799319at2"/>
<gene>
    <name evidence="5" type="ORF">BCR25_06250</name>
</gene>
<dbReference type="Gene3D" id="2.60.120.10">
    <property type="entry name" value="Jelly Rolls"/>
    <property type="match status" value="1"/>
</dbReference>
<dbReference type="GO" id="GO:0003700">
    <property type="term" value="F:DNA-binding transcription factor activity"/>
    <property type="evidence" value="ECO:0007669"/>
    <property type="project" value="InterPro"/>
</dbReference>
<dbReference type="InterPro" id="IPR013096">
    <property type="entry name" value="Cupin_2"/>
</dbReference>